<dbReference type="InterPro" id="IPR017441">
    <property type="entry name" value="Protein_kinase_ATP_BS"/>
</dbReference>
<keyword evidence="12" id="KW-1185">Reference proteome</keyword>
<reference evidence="11" key="1">
    <citation type="journal article" date="2014" name="Int. J. Syst. Evol. Microbiol.">
        <title>Complete genome sequence of Corynebacterium casei LMG S-19264T (=DSM 44701T), isolated from a smear-ripened cheese.</title>
        <authorList>
            <consortium name="US DOE Joint Genome Institute (JGI-PGF)"/>
            <person name="Walter F."/>
            <person name="Albersmeier A."/>
            <person name="Kalinowski J."/>
            <person name="Ruckert C."/>
        </authorList>
    </citation>
    <scope>NUCLEOTIDE SEQUENCE</scope>
    <source>
        <strain evidence="11">JCM 5069</strain>
    </source>
</reference>
<evidence type="ECO:0000259" key="10">
    <source>
        <dbReference type="PROSITE" id="PS50011"/>
    </source>
</evidence>
<gene>
    <name evidence="11" type="ORF">GCM10018793_29900</name>
</gene>
<evidence type="ECO:0000313" key="11">
    <source>
        <dbReference type="EMBL" id="GHH78713.1"/>
    </source>
</evidence>
<dbReference type="InterPro" id="IPR000719">
    <property type="entry name" value="Prot_kinase_dom"/>
</dbReference>
<keyword evidence="6 7" id="KW-0067">ATP-binding</keyword>
<feature type="region of interest" description="Disordered" evidence="8">
    <location>
        <begin position="287"/>
        <end position="626"/>
    </location>
</feature>
<keyword evidence="3" id="KW-0808">Transferase</keyword>
<feature type="compositionally biased region" description="Gly residues" evidence="8">
    <location>
        <begin position="434"/>
        <end position="450"/>
    </location>
</feature>
<feature type="compositionally biased region" description="Pro residues" evidence="8">
    <location>
        <begin position="668"/>
        <end position="684"/>
    </location>
</feature>
<evidence type="ECO:0000256" key="2">
    <source>
        <dbReference type="ARBA" id="ARBA00022527"/>
    </source>
</evidence>
<evidence type="ECO:0000256" key="5">
    <source>
        <dbReference type="ARBA" id="ARBA00022777"/>
    </source>
</evidence>
<dbReference type="Proteomes" id="UP000603708">
    <property type="component" value="Unassembled WGS sequence"/>
</dbReference>
<evidence type="ECO:0000256" key="1">
    <source>
        <dbReference type="ARBA" id="ARBA00012513"/>
    </source>
</evidence>
<feature type="compositionally biased region" description="Gly residues" evidence="8">
    <location>
        <begin position="414"/>
        <end position="427"/>
    </location>
</feature>
<feature type="compositionally biased region" description="Pro residues" evidence="8">
    <location>
        <begin position="346"/>
        <end position="379"/>
    </location>
</feature>
<keyword evidence="9" id="KW-0812">Transmembrane</keyword>
<sequence length="725" mass="72795">MVTDGAAGGGGRPGGGNTRVLADRYRLEAQLGRGGMGVVWRATDQLLGRQVAVKEVALDLGDALSADDARVQRERALREARALAQLGHPHIISVHDVVEADDRPYIVMELVDGPSLAERIARTGPVDTREAARIGIALLGALRKAHESGVLHRDLKPANVLLESGTGRVVLTDFGTAHLTGATTLTEAGSFMGSPEYTAPERMSGVRTGPESDLWSLGALLCAAVSGISPFHRDSLGGVLHAVVSDEIRTPAQAGPLLPVIWGLLERDPDRRLDAAEAERMLRGYADTGRVPAPRGASVPGGTGAARTRWAPRVARLPHLPSRGAARLPRVPRLPHRASRRGTPRSPAPAPPDRPSPGRPPSEQPPSEQPPLSPPPADQVPPAQDRRTGAPDPAPSPRGPAAPGAEQPPEAAGRDGGSVGGGGGAAGPGAVRPAGGGAGQGPGAGSAGRTGGERPDHTFAPHDRPPAPADHPVPLPDRTSAPADHTSAPAGRGPAPAGGTPSADGGTSGPTEHPSGEHWPSAETGPWPPAEAEPWSAPAADTGSGRPGGGRTGRRAGPFEPRPPAVPWTRSRTSADTGPRTSPGAVPGSGPVARAWSGRPYAPGSGASAGADGGTSATGAPPWPAGSKRRLRTLLIVIALVAGVAGAGMSAVALLAKGSGTGQHGPVSPAPATPVPGPTSPGPAPSGSAPAPSRSTPPPPPSSRPGATTGSRPASPPFHPPGTAS</sequence>
<dbReference type="GO" id="GO:0005524">
    <property type="term" value="F:ATP binding"/>
    <property type="evidence" value="ECO:0007669"/>
    <property type="project" value="UniProtKB-UniRule"/>
</dbReference>
<feature type="compositionally biased region" description="Low complexity" evidence="8">
    <location>
        <begin position="486"/>
        <end position="511"/>
    </location>
</feature>
<dbReference type="PANTHER" id="PTHR43289:SF6">
    <property type="entry name" value="SERINE_THREONINE-PROTEIN KINASE NEKL-3"/>
    <property type="match status" value="1"/>
</dbReference>
<dbReference type="InterPro" id="IPR008271">
    <property type="entry name" value="Ser/Thr_kinase_AS"/>
</dbReference>
<evidence type="ECO:0000256" key="9">
    <source>
        <dbReference type="SAM" id="Phobius"/>
    </source>
</evidence>
<dbReference type="EMBL" id="BNCD01000007">
    <property type="protein sequence ID" value="GHH78713.1"/>
    <property type="molecule type" value="Genomic_DNA"/>
</dbReference>
<dbReference type="InterPro" id="IPR011009">
    <property type="entry name" value="Kinase-like_dom_sf"/>
</dbReference>
<evidence type="ECO:0000256" key="7">
    <source>
        <dbReference type="PROSITE-ProRule" id="PRU10141"/>
    </source>
</evidence>
<dbReference type="PROSITE" id="PS00107">
    <property type="entry name" value="PROTEIN_KINASE_ATP"/>
    <property type="match status" value="1"/>
</dbReference>
<feature type="region of interest" description="Disordered" evidence="8">
    <location>
        <begin position="659"/>
        <end position="725"/>
    </location>
</feature>
<accession>A0A919G5W4</accession>
<dbReference type="RefSeq" id="WP_229924630.1">
    <property type="nucleotide sequence ID" value="NZ_BNCD01000007.1"/>
</dbReference>
<keyword evidence="9" id="KW-0472">Membrane</keyword>
<feature type="compositionally biased region" description="Basic and acidic residues" evidence="8">
    <location>
        <begin position="451"/>
        <end position="465"/>
    </location>
</feature>
<dbReference type="PANTHER" id="PTHR43289">
    <property type="entry name" value="MITOGEN-ACTIVATED PROTEIN KINASE KINASE KINASE 20-RELATED"/>
    <property type="match status" value="1"/>
</dbReference>
<dbReference type="CDD" id="cd14014">
    <property type="entry name" value="STKc_PknB_like"/>
    <property type="match status" value="1"/>
</dbReference>
<evidence type="ECO:0000256" key="4">
    <source>
        <dbReference type="ARBA" id="ARBA00022741"/>
    </source>
</evidence>
<dbReference type="Gene3D" id="1.10.510.10">
    <property type="entry name" value="Transferase(Phosphotransferase) domain 1"/>
    <property type="match status" value="1"/>
</dbReference>
<feature type="compositionally biased region" description="Basic residues" evidence="8">
    <location>
        <begin position="333"/>
        <end position="343"/>
    </location>
</feature>
<dbReference type="SUPFAM" id="SSF56112">
    <property type="entry name" value="Protein kinase-like (PK-like)"/>
    <property type="match status" value="1"/>
</dbReference>
<dbReference type="EC" id="2.7.11.1" evidence="1"/>
<evidence type="ECO:0000313" key="12">
    <source>
        <dbReference type="Proteomes" id="UP000603708"/>
    </source>
</evidence>
<name>A0A919G5W4_9ACTN</name>
<comment type="caution">
    <text evidence="11">The sequence shown here is derived from an EMBL/GenBank/DDBJ whole genome shotgun (WGS) entry which is preliminary data.</text>
</comment>
<feature type="transmembrane region" description="Helical" evidence="9">
    <location>
        <begin position="634"/>
        <end position="656"/>
    </location>
</feature>
<dbReference type="PROSITE" id="PS50011">
    <property type="entry name" value="PROTEIN_KINASE_DOM"/>
    <property type="match status" value="1"/>
</dbReference>
<protein>
    <recommendedName>
        <fullName evidence="1">non-specific serine/threonine protein kinase</fullName>
        <ecNumber evidence="1">2.7.11.1</ecNumber>
    </recommendedName>
</protein>
<evidence type="ECO:0000256" key="3">
    <source>
        <dbReference type="ARBA" id="ARBA00022679"/>
    </source>
</evidence>
<keyword evidence="5" id="KW-0418">Kinase</keyword>
<dbReference type="PROSITE" id="PS00108">
    <property type="entry name" value="PROTEIN_KINASE_ST"/>
    <property type="match status" value="1"/>
</dbReference>
<dbReference type="SMART" id="SM00220">
    <property type="entry name" value="S_TKc"/>
    <property type="match status" value="1"/>
</dbReference>
<feature type="compositionally biased region" description="Pro residues" evidence="8">
    <location>
        <begin position="714"/>
        <end position="725"/>
    </location>
</feature>
<dbReference type="Gene3D" id="3.30.200.20">
    <property type="entry name" value="Phosphorylase Kinase, domain 1"/>
    <property type="match status" value="1"/>
</dbReference>
<feature type="compositionally biased region" description="Low complexity" evidence="8">
    <location>
        <begin position="532"/>
        <end position="544"/>
    </location>
</feature>
<feature type="compositionally biased region" description="Low complexity" evidence="8">
    <location>
        <begin position="685"/>
        <end position="694"/>
    </location>
</feature>
<organism evidence="11 12">
    <name type="scientific">Streptomyces sulfonofaciens</name>
    <dbReference type="NCBI Taxonomy" id="68272"/>
    <lineage>
        <taxon>Bacteria</taxon>
        <taxon>Bacillati</taxon>
        <taxon>Actinomycetota</taxon>
        <taxon>Actinomycetes</taxon>
        <taxon>Kitasatosporales</taxon>
        <taxon>Streptomycetaceae</taxon>
        <taxon>Streptomyces</taxon>
    </lineage>
</organism>
<feature type="compositionally biased region" description="Pro residues" evidence="8">
    <location>
        <begin position="466"/>
        <end position="475"/>
    </location>
</feature>
<feature type="domain" description="Protein kinase" evidence="10">
    <location>
        <begin position="25"/>
        <end position="286"/>
    </location>
</feature>
<proteinExistence type="predicted"/>
<keyword evidence="9" id="KW-1133">Transmembrane helix</keyword>
<evidence type="ECO:0000256" key="8">
    <source>
        <dbReference type="SAM" id="MobiDB-lite"/>
    </source>
</evidence>
<feature type="binding site" evidence="7">
    <location>
        <position position="54"/>
    </location>
    <ligand>
        <name>ATP</name>
        <dbReference type="ChEBI" id="CHEBI:30616"/>
    </ligand>
</feature>
<dbReference type="Pfam" id="PF00069">
    <property type="entry name" value="Pkinase"/>
    <property type="match status" value="1"/>
</dbReference>
<keyword evidence="2" id="KW-0723">Serine/threonine-protein kinase</keyword>
<evidence type="ECO:0000256" key="6">
    <source>
        <dbReference type="ARBA" id="ARBA00022840"/>
    </source>
</evidence>
<feature type="compositionally biased region" description="Low complexity" evidence="8">
    <location>
        <begin position="602"/>
        <end position="620"/>
    </location>
</feature>
<keyword evidence="4 7" id="KW-0547">Nucleotide-binding</keyword>
<dbReference type="GO" id="GO:0004674">
    <property type="term" value="F:protein serine/threonine kinase activity"/>
    <property type="evidence" value="ECO:0007669"/>
    <property type="project" value="UniProtKB-KW"/>
</dbReference>
<feature type="compositionally biased region" description="Polar residues" evidence="8">
    <location>
        <begin position="570"/>
        <end position="580"/>
    </location>
</feature>
<dbReference type="AlphaFoldDB" id="A0A919G5W4"/>
<reference evidence="11" key="2">
    <citation type="submission" date="2020-09" db="EMBL/GenBank/DDBJ databases">
        <authorList>
            <person name="Sun Q."/>
            <person name="Ohkuma M."/>
        </authorList>
    </citation>
    <scope>NUCLEOTIDE SEQUENCE</scope>
    <source>
        <strain evidence="11">JCM 5069</strain>
    </source>
</reference>
<feature type="compositionally biased region" description="Low complexity" evidence="8">
    <location>
        <begin position="401"/>
        <end position="411"/>
    </location>
</feature>